<name>A0A4R5N9I3_9LACO</name>
<gene>
    <name evidence="8" type="primary">purC</name>
    <name evidence="10" type="ORF">C5L23_000480</name>
</gene>
<evidence type="ECO:0000313" key="10">
    <source>
        <dbReference type="EMBL" id="TDG68174.1"/>
    </source>
</evidence>
<comment type="caution">
    <text evidence="10">The sequence shown here is derived from an EMBL/GenBank/DDBJ whole genome shotgun (WGS) entry which is preliminary data.</text>
</comment>
<dbReference type="RefSeq" id="WP_133264421.1">
    <property type="nucleotide sequence ID" value="NZ_JAGYGP010000001.1"/>
</dbReference>
<protein>
    <recommendedName>
        <fullName evidence="8">Phosphoribosylaminoimidazole-succinocarboxamide synthase</fullName>
        <ecNumber evidence="8">6.3.2.6</ecNumber>
    </recommendedName>
    <alternativeName>
        <fullName evidence="8">SAICAR synthetase</fullName>
    </alternativeName>
</protein>
<evidence type="ECO:0000256" key="3">
    <source>
        <dbReference type="ARBA" id="ARBA00022598"/>
    </source>
</evidence>
<dbReference type="GO" id="GO:0005524">
    <property type="term" value="F:ATP binding"/>
    <property type="evidence" value="ECO:0007669"/>
    <property type="project" value="UniProtKB-KW"/>
</dbReference>
<dbReference type="SUPFAM" id="SSF56104">
    <property type="entry name" value="SAICAR synthase-like"/>
    <property type="match status" value="1"/>
</dbReference>
<dbReference type="STRING" id="907931.GCA_000165675_00843"/>
<keyword evidence="5 8" id="KW-0658">Purine biosynthesis</keyword>
<comment type="pathway">
    <text evidence="1 8">Purine metabolism; IMP biosynthesis via de novo pathway; 5-amino-1-(5-phospho-D-ribosyl)imidazole-4-carboxamide from 5-amino-1-(5-phospho-D-ribosyl)imidazole-4-carboxylate: step 1/2.</text>
</comment>
<dbReference type="PANTHER" id="PTHR43599">
    <property type="entry name" value="MULTIFUNCTIONAL PROTEIN ADE2"/>
    <property type="match status" value="1"/>
</dbReference>
<dbReference type="AlphaFoldDB" id="A0A4R5N9I3"/>
<keyword evidence="4 8" id="KW-0547">Nucleotide-binding</keyword>
<dbReference type="InterPro" id="IPR028923">
    <property type="entry name" value="SAICAR_synt/ADE2_N"/>
</dbReference>
<comment type="catalytic activity">
    <reaction evidence="7 8">
        <text>5-amino-1-(5-phospho-D-ribosyl)imidazole-4-carboxylate + L-aspartate + ATP = (2S)-2-[5-amino-1-(5-phospho-beta-D-ribosyl)imidazole-4-carboxamido]succinate + ADP + phosphate + 2 H(+)</text>
        <dbReference type="Rhea" id="RHEA:22628"/>
        <dbReference type="ChEBI" id="CHEBI:15378"/>
        <dbReference type="ChEBI" id="CHEBI:29991"/>
        <dbReference type="ChEBI" id="CHEBI:30616"/>
        <dbReference type="ChEBI" id="CHEBI:43474"/>
        <dbReference type="ChEBI" id="CHEBI:58443"/>
        <dbReference type="ChEBI" id="CHEBI:77657"/>
        <dbReference type="ChEBI" id="CHEBI:456216"/>
        <dbReference type="EC" id="6.3.2.6"/>
    </reaction>
</comment>
<evidence type="ECO:0000313" key="11">
    <source>
        <dbReference type="Proteomes" id="UP000295681"/>
    </source>
</evidence>
<dbReference type="HAMAP" id="MF_00137">
    <property type="entry name" value="SAICAR_synth"/>
    <property type="match status" value="1"/>
</dbReference>
<reference evidence="10 11" key="1">
    <citation type="journal article" date="2019" name="Appl. Microbiol. Biotechnol.">
        <title>Uncovering carbohydrate metabolism through a genotype-phenotype association study of 56 lactic acid bacteria genomes.</title>
        <authorList>
            <person name="Buron-Moles G."/>
            <person name="Chailyan A."/>
            <person name="Dolejs I."/>
            <person name="Forster J."/>
            <person name="Miks M.H."/>
        </authorList>
    </citation>
    <scope>NUCLEOTIDE SEQUENCE [LARGE SCALE GENOMIC DNA]</scope>
    <source>
        <strain evidence="10 11">ATCC 700006</strain>
    </source>
</reference>
<dbReference type="GO" id="GO:0009236">
    <property type="term" value="P:cobalamin biosynthetic process"/>
    <property type="evidence" value="ECO:0007669"/>
    <property type="project" value="InterPro"/>
</dbReference>
<dbReference type="UniPathway" id="UPA00074">
    <property type="reaction ID" value="UER00131"/>
</dbReference>
<keyword evidence="6 8" id="KW-0067">ATP-binding</keyword>
<accession>A0A4R5N9I3</accession>
<evidence type="ECO:0000256" key="5">
    <source>
        <dbReference type="ARBA" id="ARBA00022755"/>
    </source>
</evidence>
<feature type="domain" description="SAICAR synthetase/ADE2 N-terminal" evidence="9">
    <location>
        <begin position="19"/>
        <end position="244"/>
    </location>
</feature>
<evidence type="ECO:0000256" key="7">
    <source>
        <dbReference type="ARBA" id="ARBA00048475"/>
    </source>
</evidence>
<organism evidence="10 11">
    <name type="scientific">Leuconostoc fallax</name>
    <dbReference type="NCBI Taxonomy" id="1251"/>
    <lineage>
        <taxon>Bacteria</taxon>
        <taxon>Bacillati</taxon>
        <taxon>Bacillota</taxon>
        <taxon>Bacilli</taxon>
        <taxon>Lactobacillales</taxon>
        <taxon>Lactobacillaceae</taxon>
        <taxon>Leuconostoc</taxon>
    </lineage>
</organism>
<sequence>MSSEKFELDGQFIEKKALKYEGKAKQVFATNNADVLWVHYMDQVTALNGKLKEDFPEKGHFNNLISNLLFDYLTQSGIANHWLANISETDQLVKRVDIIPIEVVTRNYASGHFVSRFDVKPMMPLTPTVQEFYYKSDALDDPFMNDSQILALKLATKEELTDLRIYARQVNEKLVALFKNIGITLVDFKLEFGRTADHQILLADEISPDTMRLVDQSTGESLDKDVFRKHQGDLRVGYQEVLNRLEQFLNQ</sequence>
<dbReference type="EC" id="6.3.2.6" evidence="8"/>
<proteinExistence type="inferred from homology"/>
<dbReference type="Gene3D" id="3.30.200.20">
    <property type="entry name" value="Phosphorylase Kinase, domain 1"/>
    <property type="match status" value="1"/>
</dbReference>
<dbReference type="GO" id="GO:0006189">
    <property type="term" value="P:'de novo' IMP biosynthetic process"/>
    <property type="evidence" value="ECO:0007669"/>
    <property type="project" value="UniProtKB-UniRule"/>
</dbReference>
<dbReference type="CDD" id="cd01415">
    <property type="entry name" value="SAICAR_synt_PurC"/>
    <property type="match status" value="1"/>
</dbReference>
<dbReference type="InterPro" id="IPR018236">
    <property type="entry name" value="SAICAR_synthetase_CS"/>
</dbReference>
<dbReference type="InterPro" id="IPR033934">
    <property type="entry name" value="SAICAR_synt_PurC"/>
</dbReference>
<dbReference type="GO" id="GO:0004639">
    <property type="term" value="F:phosphoribosylaminoimidazolesuccinocarboxamide synthase activity"/>
    <property type="evidence" value="ECO:0007669"/>
    <property type="project" value="UniProtKB-UniRule"/>
</dbReference>
<evidence type="ECO:0000256" key="8">
    <source>
        <dbReference type="HAMAP-Rule" id="MF_00137"/>
    </source>
</evidence>
<dbReference type="PROSITE" id="PS01058">
    <property type="entry name" value="SAICAR_SYNTHETASE_2"/>
    <property type="match status" value="1"/>
</dbReference>
<evidence type="ECO:0000256" key="1">
    <source>
        <dbReference type="ARBA" id="ARBA00004672"/>
    </source>
</evidence>
<dbReference type="InterPro" id="IPR050089">
    <property type="entry name" value="SAICAR_synthetase"/>
</dbReference>
<evidence type="ECO:0000256" key="2">
    <source>
        <dbReference type="ARBA" id="ARBA00010190"/>
    </source>
</evidence>
<evidence type="ECO:0000256" key="6">
    <source>
        <dbReference type="ARBA" id="ARBA00022840"/>
    </source>
</evidence>
<evidence type="ECO:0000256" key="4">
    <source>
        <dbReference type="ARBA" id="ARBA00022741"/>
    </source>
</evidence>
<keyword evidence="11" id="KW-1185">Reference proteome</keyword>
<dbReference type="PANTHER" id="PTHR43599:SF3">
    <property type="entry name" value="SI:DKEY-6E2.2"/>
    <property type="match status" value="1"/>
</dbReference>
<comment type="similarity">
    <text evidence="2 8">Belongs to the SAICAR synthetase family.</text>
</comment>
<keyword evidence="3 8" id="KW-0436">Ligase</keyword>
<dbReference type="Proteomes" id="UP000295681">
    <property type="component" value="Unassembled WGS sequence"/>
</dbReference>
<dbReference type="Pfam" id="PF01259">
    <property type="entry name" value="SAICAR_synt"/>
    <property type="match status" value="1"/>
</dbReference>
<evidence type="ECO:0000259" key="9">
    <source>
        <dbReference type="Pfam" id="PF01259"/>
    </source>
</evidence>
<dbReference type="Gene3D" id="3.30.470.20">
    <property type="entry name" value="ATP-grasp fold, B domain"/>
    <property type="match status" value="1"/>
</dbReference>
<dbReference type="EMBL" id="PUFI01000014">
    <property type="protein sequence ID" value="TDG68174.1"/>
    <property type="molecule type" value="Genomic_DNA"/>
</dbReference>